<proteinExistence type="predicted"/>
<dbReference type="AlphaFoldDB" id="A0AA97AFT0"/>
<name>A0AA97AFT0_9CYAN</name>
<evidence type="ECO:0000313" key="1">
    <source>
        <dbReference type="EMBL" id="WNZ22709.1"/>
    </source>
</evidence>
<gene>
    <name evidence="1" type="ORF">HJG54_07465</name>
</gene>
<sequence length="90" mass="9942">MREWLSVHGIDQVHACFEATNTYGQAIAVELDQQGHRMSVVNPDRVQGFAQGELSRTKPDSANGATIARFCEAMQPAAWRSLALEAEQLQ</sequence>
<accession>A0AA97AFT0</accession>
<reference evidence="1" key="1">
    <citation type="submission" date="2020-05" db="EMBL/GenBank/DDBJ databases">
        <authorList>
            <person name="Zhu T."/>
            <person name="Keshari N."/>
            <person name="Lu X."/>
        </authorList>
    </citation>
    <scope>NUCLEOTIDE SEQUENCE</scope>
    <source>
        <strain evidence="1">NK1-12</strain>
    </source>
</reference>
<protein>
    <submittedName>
        <fullName evidence="1">Transposase</fullName>
    </submittedName>
</protein>
<organism evidence="1">
    <name type="scientific">Leptolyngbya sp. NK1-12</name>
    <dbReference type="NCBI Taxonomy" id="2547451"/>
    <lineage>
        <taxon>Bacteria</taxon>
        <taxon>Bacillati</taxon>
        <taxon>Cyanobacteriota</taxon>
        <taxon>Cyanophyceae</taxon>
        <taxon>Leptolyngbyales</taxon>
        <taxon>Leptolyngbyaceae</taxon>
        <taxon>Leptolyngbya group</taxon>
        <taxon>Leptolyngbya</taxon>
    </lineage>
</organism>
<dbReference type="EMBL" id="CP053586">
    <property type="protein sequence ID" value="WNZ22709.1"/>
    <property type="molecule type" value="Genomic_DNA"/>
</dbReference>